<accession>A0ABD3HX56</accession>
<evidence type="ECO:0000313" key="2">
    <source>
        <dbReference type="Proteomes" id="UP001633002"/>
    </source>
</evidence>
<evidence type="ECO:0000313" key="1">
    <source>
        <dbReference type="EMBL" id="KAL3694685.1"/>
    </source>
</evidence>
<reference evidence="1 2" key="1">
    <citation type="submission" date="2024-09" db="EMBL/GenBank/DDBJ databases">
        <title>Chromosome-scale assembly of Riccia sorocarpa.</title>
        <authorList>
            <person name="Paukszto L."/>
        </authorList>
    </citation>
    <scope>NUCLEOTIDE SEQUENCE [LARGE SCALE GENOMIC DNA]</scope>
    <source>
        <strain evidence="1">LP-2024</strain>
        <tissue evidence="1">Aerial parts of the thallus</tissue>
    </source>
</reference>
<gene>
    <name evidence="1" type="ORF">R1sor_008336</name>
</gene>
<dbReference type="Proteomes" id="UP001633002">
    <property type="component" value="Unassembled WGS sequence"/>
</dbReference>
<evidence type="ECO:0008006" key="3">
    <source>
        <dbReference type="Google" id="ProtNLM"/>
    </source>
</evidence>
<organism evidence="1 2">
    <name type="scientific">Riccia sorocarpa</name>
    <dbReference type="NCBI Taxonomy" id="122646"/>
    <lineage>
        <taxon>Eukaryota</taxon>
        <taxon>Viridiplantae</taxon>
        <taxon>Streptophyta</taxon>
        <taxon>Embryophyta</taxon>
        <taxon>Marchantiophyta</taxon>
        <taxon>Marchantiopsida</taxon>
        <taxon>Marchantiidae</taxon>
        <taxon>Marchantiales</taxon>
        <taxon>Ricciaceae</taxon>
        <taxon>Riccia</taxon>
    </lineage>
</organism>
<protein>
    <recommendedName>
        <fullName evidence="3">Endonuclease/exonuclease/phosphatase</fullName>
    </recommendedName>
</protein>
<proteinExistence type="predicted"/>
<dbReference type="EMBL" id="JBJQOH010000003">
    <property type="protein sequence ID" value="KAL3694685.1"/>
    <property type="molecule type" value="Genomic_DNA"/>
</dbReference>
<dbReference type="SUPFAM" id="SSF56219">
    <property type="entry name" value="DNase I-like"/>
    <property type="match status" value="1"/>
</dbReference>
<comment type="caution">
    <text evidence="1">The sequence shown here is derived from an EMBL/GenBank/DDBJ whole genome shotgun (WGS) entry which is preliminary data.</text>
</comment>
<dbReference type="InterPro" id="IPR036691">
    <property type="entry name" value="Endo/exonu/phosph_ase_sf"/>
</dbReference>
<sequence>MVELPEDCRGKSALLNGAEARSWKQLARLDRIYLSHGADWIHLVAEVAHISDQVVSDHVPIIANIELTLDGENGWYPKSYFKMGSFLLGRTGVKEKLTAAWKSHPPNAGNAQRKWQLGWIRIRAILRVENRQAKAEGR</sequence>
<dbReference type="AlphaFoldDB" id="A0ABD3HX56"/>
<keyword evidence="2" id="KW-1185">Reference proteome</keyword>
<name>A0ABD3HX56_9MARC</name>